<dbReference type="RefSeq" id="WP_149798737.1">
    <property type="nucleotide sequence ID" value="NZ_FNBO01000006.1"/>
</dbReference>
<dbReference type="NCBIfam" id="TIGR00177">
    <property type="entry name" value="molyb_syn"/>
    <property type="match status" value="1"/>
</dbReference>
<dbReference type="SUPFAM" id="SSF53218">
    <property type="entry name" value="Molybdenum cofactor biosynthesis proteins"/>
    <property type="match status" value="1"/>
</dbReference>
<dbReference type="Gene3D" id="3.40.980.10">
    <property type="entry name" value="MoaB/Mog-like domain"/>
    <property type="match status" value="1"/>
</dbReference>
<protein>
    <submittedName>
        <fullName evidence="5">Putative molybdopterin biosynthesis protein</fullName>
    </submittedName>
</protein>
<dbReference type="PANTHER" id="PTHR10192">
    <property type="entry name" value="MOLYBDOPTERIN BIOSYNTHESIS PROTEIN"/>
    <property type="match status" value="1"/>
</dbReference>
<evidence type="ECO:0000256" key="1">
    <source>
        <dbReference type="ARBA" id="ARBA00005046"/>
    </source>
</evidence>
<dbReference type="SMART" id="SM00852">
    <property type="entry name" value="MoCF_biosynth"/>
    <property type="match status" value="1"/>
</dbReference>
<dbReference type="GO" id="GO:0005737">
    <property type="term" value="C:cytoplasm"/>
    <property type="evidence" value="ECO:0007669"/>
    <property type="project" value="TreeGrafter"/>
</dbReference>
<dbReference type="InterPro" id="IPR024370">
    <property type="entry name" value="PBP_domain"/>
</dbReference>
<dbReference type="GO" id="GO:0006777">
    <property type="term" value="P:Mo-molybdopterin cofactor biosynthetic process"/>
    <property type="evidence" value="ECO:0007669"/>
    <property type="project" value="UniProtKB-KW"/>
</dbReference>
<dbReference type="EMBL" id="FNBO01000006">
    <property type="protein sequence ID" value="SDF64696.1"/>
    <property type="molecule type" value="Genomic_DNA"/>
</dbReference>
<feature type="domain" description="MoaB/Mog" evidence="4">
    <location>
        <begin position="198"/>
        <end position="351"/>
    </location>
</feature>
<dbReference type="NCBIfam" id="NF045515">
    <property type="entry name" value="Glp_gephyrin"/>
    <property type="match status" value="1"/>
</dbReference>
<dbReference type="GO" id="GO:0061599">
    <property type="term" value="F:molybdopterin molybdotransferase activity"/>
    <property type="evidence" value="ECO:0007669"/>
    <property type="project" value="TreeGrafter"/>
</dbReference>
<dbReference type="SUPFAM" id="SSF63867">
    <property type="entry name" value="MoeA C-terminal domain-like"/>
    <property type="match status" value="1"/>
</dbReference>
<dbReference type="Pfam" id="PF00994">
    <property type="entry name" value="MoCF_biosynth"/>
    <property type="match status" value="1"/>
</dbReference>
<dbReference type="SUPFAM" id="SSF53850">
    <property type="entry name" value="Periplasmic binding protein-like II"/>
    <property type="match status" value="1"/>
</dbReference>
<dbReference type="InterPro" id="IPR036688">
    <property type="entry name" value="MoeA_C_domain_IV_sf"/>
</dbReference>
<dbReference type="InterPro" id="IPR038987">
    <property type="entry name" value="MoeA-like"/>
</dbReference>
<sequence length="691" mass="71657">MSDRKEFRDLATPEAAREAVDSLDLSPTPETVPLREARGRVLAERVDAAIDVPGFDRASMDGYAVHARDTFGADEADPAKLDLIGAVHAGAAPDVAVEPGTCAEISTGAVMPDGADAVVMVERTDEVGTGDDADDDGASQIAVRTSVAPGDHVMTAGTDIAAGARALGPGTRLTPREIGLLSALGVDEVPVKGRPRVGIVSTGDELVRPGDELDPERGEIYDVNSTTIAAGVEEAGGDPVLYPHAGDDYDEMERLLRRAADECDLVLSSGSTSASAVDVIYRVIEARGELLLHGVAVKPGKPMLVGRLDRGGSEAAGGSDRTGESAYIGLPGYPVSALTIFRTFVAPAIREAAGQPEPATATVEGRMGVGERYGEGRLRLMPVGLLDLDEAATEGGDDRPLVYPVDKGSGATTSLVEADGVVAVDPDTEYLDVGETVSVDLFSPDVRPPTLLGVGEDDPALNRLLDRLENPRYLAVGSREGLRRLRDGVPDVAVTAGPTDRDVDAEALGGWSREWGLAVPDGNPEGVTGLADLVDRDLRFRNRPTVSGLRRSLDAALDDLADERDAGRRALAERIDGYERAAKAFESPVRAVAAGDADAGLGLRETAERLGCDFVPLGEQSVVVRAAPERVDREPVAALAAELGGPGADGDADAAAGAAGADGAVAAEGHPGLDAILADLPGYSRNSRNEP</sequence>
<dbReference type="SUPFAM" id="SSF63882">
    <property type="entry name" value="MoeA N-terminal region -like"/>
    <property type="match status" value="1"/>
</dbReference>
<dbReference type="UniPathway" id="UPA00344"/>
<dbReference type="InterPro" id="IPR005111">
    <property type="entry name" value="MoeA_C_domain_IV"/>
</dbReference>
<evidence type="ECO:0000256" key="3">
    <source>
        <dbReference type="SAM" id="MobiDB-lite"/>
    </source>
</evidence>
<dbReference type="PROSITE" id="PS01079">
    <property type="entry name" value="MOCF_BIOSYNTHESIS_2"/>
    <property type="match status" value="1"/>
</dbReference>
<dbReference type="InterPro" id="IPR005110">
    <property type="entry name" value="MoeA_linker/N"/>
</dbReference>
<dbReference type="NCBIfam" id="NF011068">
    <property type="entry name" value="PRK14498.1"/>
    <property type="match status" value="1"/>
</dbReference>
<dbReference type="CDD" id="cd00887">
    <property type="entry name" value="MoeA"/>
    <property type="match status" value="1"/>
</dbReference>
<dbReference type="OrthoDB" id="31371at2157"/>
<proteinExistence type="predicted"/>
<feature type="compositionally biased region" description="Basic and acidic residues" evidence="3">
    <location>
        <begin position="1"/>
        <end position="20"/>
    </location>
</feature>
<gene>
    <name evidence="5" type="ORF">SAMN04488067_106189</name>
</gene>
<evidence type="ECO:0000259" key="4">
    <source>
        <dbReference type="SMART" id="SM00852"/>
    </source>
</evidence>
<dbReference type="Pfam" id="PF03454">
    <property type="entry name" value="MoeA_C"/>
    <property type="match status" value="1"/>
</dbReference>
<evidence type="ECO:0000313" key="6">
    <source>
        <dbReference type="Proteomes" id="UP000324020"/>
    </source>
</evidence>
<dbReference type="InterPro" id="IPR008284">
    <property type="entry name" value="MoCF_biosynth_CS"/>
</dbReference>
<keyword evidence="6" id="KW-1185">Reference proteome</keyword>
<dbReference type="InterPro" id="IPR036135">
    <property type="entry name" value="MoeA_linker/N_sf"/>
</dbReference>
<comment type="pathway">
    <text evidence="1">Cofactor biosynthesis; molybdopterin biosynthesis.</text>
</comment>
<dbReference type="InterPro" id="IPR001453">
    <property type="entry name" value="MoaB/Mog_dom"/>
</dbReference>
<dbReference type="InterPro" id="IPR036425">
    <property type="entry name" value="MoaB/Mog-like_dom_sf"/>
</dbReference>
<dbReference type="Pfam" id="PF12727">
    <property type="entry name" value="PBP_like"/>
    <property type="match status" value="1"/>
</dbReference>
<name>A0A1G7MSR6_9EURY</name>
<dbReference type="Gene3D" id="2.40.340.10">
    <property type="entry name" value="MoeA, C-terminal, domain IV"/>
    <property type="match status" value="1"/>
</dbReference>
<dbReference type="AlphaFoldDB" id="A0A1G7MSR6"/>
<evidence type="ECO:0000256" key="2">
    <source>
        <dbReference type="ARBA" id="ARBA00023150"/>
    </source>
</evidence>
<dbReference type="PANTHER" id="PTHR10192:SF5">
    <property type="entry name" value="GEPHYRIN"/>
    <property type="match status" value="1"/>
</dbReference>
<dbReference type="Gene3D" id="3.90.105.10">
    <property type="entry name" value="Molybdopterin biosynthesis moea protein, domain 2"/>
    <property type="match status" value="1"/>
</dbReference>
<reference evidence="5 6" key="1">
    <citation type="submission" date="2016-10" db="EMBL/GenBank/DDBJ databases">
        <authorList>
            <person name="Varghese N."/>
            <person name="Submissions S."/>
        </authorList>
    </citation>
    <scope>NUCLEOTIDE SEQUENCE [LARGE SCALE GENOMIC DNA]</scope>
    <source>
        <strain evidence="5 6">CGMCC 1.3527</strain>
    </source>
</reference>
<dbReference type="Proteomes" id="UP000324020">
    <property type="component" value="Unassembled WGS sequence"/>
</dbReference>
<organism evidence="5 6">
    <name type="scientific">Halorubrum xinjiangense</name>
    <dbReference type="NCBI Taxonomy" id="261291"/>
    <lineage>
        <taxon>Archaea</taxon>
        <taxon>Methanobacteriati</taxon>
        <taxon>Methanobacteriota</taxon>
        <taxon>Stenosarchaea group</taxon>
        <taxon>Halobacteria</taxon>
        <taxon>Halobacteriales</taxon>
        <taxon>Haloferacaceae</taxon>
        <taxon>Halorubrum</taxon>
    </lineage>
</organism>
<dbReference type="Gene3D" id="2.170.190.11">
    <property type="entry name" value="Molybdopterin biosynthesis moea protein, domain 3"/>
    <property type="match status" value="1"/>
</dbReference>
<evidence type="ECO:0000313" key="5">
    <source>
        <dbReference type="EMBL" id="SDF64696.1"/>
    </source>
</evidence>
<accession>A0A1G7MSR6</accession>
<dbReference type="FunFam" id="2.170.190.11:FF:000001">
    <property type="entry name" value="Molybdopterin molybdenumtransferase"/>
    <property type="match status" value="1"/>
</dbReference>
<dbReference type="Pfam" id="PF03453">
    <property type="entry name" value="MoeA_N"/>
    <property type="match status" value="1"/>
</dbReference>
<feature type="region of interest" description="Disordered" evidence="3">
    <location>
        <begin position="1"/>
        <end position="30"/>
    </location>
</feature>
<keyword evidence="2" id="KW-0501">Molybdenum cofactor biosynthesis</keyword>